<dbReference type="PRINTS" id="PR00633">
    <property type="entry name" value="RCCNDNSATION"/>
</dbReference>
<feature type="repeat" description="RCC1" evidence="2">
    <location>
        <begin position="382"/>
        <end position="454"/>
    </location>
</feature>
<dbReference type="SUPFAM" id="SSF54695">
    <property type="entry name" value="POZ domain"/>
    <property type="match status" value="2"/>
</dbReference>
<dbReference type="Proteomes" id="UP000187209">
    <property type="component" value="Unassembled WGS sequence"/>
</dbReference>
<dbReference type="Gene3D" id="2.130.10.30">
    <property type="entry name" value="Regulator of chromosome condensation 1/beta-lactamase-inhibitor protein II"/>
    <property type="match status" value="3"/>
</dbReference>
<dbReference type="PANTHER" id="PTHR22872">
    <property type="entry name" value="BTK-BINDING PROTEIN-RELATED"/>
    <property type="match status" value="1"/>
</dbReference>
<organism evidence="4 5">
    <name type="scientific">Stentor coeruleus</name>
    <dbReference type="NCBI Taxonomy" id="5963"/>
    <lineage>
        <taxon>Eukaryota</taxon>
        <taxon>Sar</taxon>
        <taxon>Alveolata</taxon>
        <taxon>Ciliophora</taxon>
        <taxon>Postciliodesmatophora</taxon>
        <taxon>Heterotrichea</taxon>
        <taxon>Heterotrichida</taxon>
        <taxon>Stentoridae</taxon>
        <taxon>Stentor</taxon>
    </lineage>
</organism>
<keyword evidence="5" id="KW-1185">Reference proteome</keyword>
<dbReference type="InterPro" id="IPR009091">
    <property type="entry name" value="RCC1/BLIP-II"/>
</dbReference>
<feature type="repeat" description="RCC1" evidence="2">
    <location>
        <begin position="196"/>
        <end position="257"/>
    </location>
</feature>
<proteinExistence type="predicted"/>
<dbReference type="EMBL" id="MPUH01001236">
    <property type="protein sequence ID" value="OMJ69134.1"/>
    <property type="molecule type" value="Genomic_DNA"/>
</dbReference>
<feature type="domain" description="BTB" evidence="3">
    <location>
        <begin position="473"/>
        <end position="537"/>
    </location>
</feature>
<dbReference type="InterPro" id="IPR011333">
    <property type="entry name" value="SKP1/BTB/POZ_sf"/>
</dbReference>
<dbReference type="InterPro" id="IPR000408">
    <property type="entry name" value="Reg_chr_condens"/>
</dbReference>
<dbReference type="InterPro" id="IPR000210">
    <property type="entry name" value="BTB/POZ_dom"/>
</dbReference>
<dbReference type="OrthoDB" id="308432at2759"/>
<evidence type="ECO:0000259" key="3">
    <source>
        <dbReference type="PROSITE" id="PS50097"/>
    </source>
</evidence>
<reference evidence="4 5" key="1">
    <citation type="submission" date="2016-11" db="EMBL/GenBank/DDBJ databases">
        <title>The macronuclear genome of Stentor coeruleus: a giant cell with tiny introns.</title>
        <authorList>
            <person name="Slabodnick M."/>
            <person name="Ruby J.G."/>
            <person name="Reiff S.B."/>
            <person name="Swart E.C."/>
            <person name="Gosai S."/>
            <person name="Prabakaran S."/>
            <person name="Witkowska E."/>
            <person name="Larue G.E."/>
            <person name="Fisher S."/>
            <person name="Freeman R.M."/>
            <person name="Gunawardena J."/>
            <person name="Chu W."/>
            <person name="Stover N.A."/>
            <person name="Gregory B.D."/>
            <person name="Nowacki M."/>
            <person name="Derisi J."/>
            <person name="Roy S.W."/>
            <person name="Marshall W.F."/>
            <person name="Sood P."/>
        </authorList>
    </citation>
    <scope>NUCLEOTIDE SEQUENCE [LARGE SCALE GENOMIC DNA]</scope>
    <source>
        <strain evidence="4">WM001</strain>
    </source>
</reference>
<feature type="repeat" description="RCC1" evidence="2">
    <location>
        <begin position="73"/>
        <end position="134"/>
    </location>
</feature>
<feature type="domain" description="BTB" evidence="3">
    <location>
        <begin position="652"/>
        <end position="719"/>
    </location>
</feature>
<protein>
    <recommendedName>
        <fullName evidence="3">BTB domain-containing protein</fullName>
    </recommendedName>
</protein>
<dbReference type="CDD" id="cd14733">
    <property type="entry name" value="BACK"/>
    <property type="match status" value="1"/>
</dbReference>
<dbReference type="PROSITE" id="PS50097">
    <property type="entry name" value="BTB"/>
    <property type="match status" value="2"/>
</dbReference>
<evidence type="ECO:0000313" key="5">
    <source>
        <dbReference type="Proteomes" id="UP000187209"/>
    </source>
</evidence>
<dbReference type="InterPro" id="IPR051625">
    <property type="entry name" value="Signaling_Regulatory_Domain"/>
</dbReference>
<dbReference type="Pfam" id="PF00651">
    <property type="entry name" value="BTB"/>
    <property type="match status" value="2"/>
</dbReference>
<dbReference type="AlphaFoldDB" id="A0A1R2AX86"/>
<dbReference type="PROSITE" id="PS00626">
    <property type="entry name" value="RCC1_2"/>
    <property type="match status" value="2"/>
</dbReference>
<dbReference type="PROSITE" id="PS50012">
    <property type="entry name" value="RCC1_3"/>
    <property type="match status" value="7"/>
</dbReference>
<feature type="repeat" description="RCC1" evidence="2">
    <location>
        <begin position="9"/>
        <end position="72"/>
    </location>
</feature>
<feature type="repeat" description="RCC1" evidence="2">
    <location>
        <begin position="320"/>
        <end position="381"/>
    </location>
</feature>
<evidence type="ECO:0000256" key="2">
    <source>
        <dbReference type="PROSITE-ProRule" id="PRU00235"/>
    </source>
</evidence>
<dbReference type="SMART" id="SM00225">
    <property type="entry name" value="BTB"/>
    <property type="match status" value="2"/>
</dbReference>
<comment type="caution">
    <text evidence="4">The sequence shown here is derived from an EMBL/GenBank/DDBJ whole genome shotgun (WGS) entry which is preliminary data.</text>
</comment>
<evidence type="ECO:0000256" key="1">
    <source>
        <dbReference type="ARBA" id="ARBA00022737"/>
    </source>
</evidence>
<name>A0A1R2AX86_9CILI</name>
<keyword evidence="1" id="KW-0677">Repeat</keyword>
<dbReference type="SUPFAM" id="SSF50985">
    <property type="entry name" value="RCC1/BLIP-II"/>
    <property type="match status" value="1"/>
</dbReference>
<feature type="repeat" description="RCC1" evidence="2">
    <location>
        <begin position="258"/>
        <end position="319"/>
    </location>
</feature>
<gene>
    <name evidence="4" type="ORF">SteCoe_33231</name>
</gene>
<feature type="repeat" description="RCC1" evidence="2">
    <location>
        <begin position="135"/>
        <end position="195"/>
    </location>
</feature>
<dbReference type="CDD" id="cd18186">
    <property type="entry name" value="BTB_POZ_ZBTB_KLHL-like"/>
    <property type="match status" value="1"/>
</dbReference>
<dbReference type="Gene3D" id="3.30.710.10">
    <property type="entry name" value="Potassium Channel Kv1.1, Chain A"/>
    <property type="match status" value="2"/>
</dbReference>
<dbReference type="Pfam" id="PF13540">
    <property type="entry name" value="RCC1_2"/>
    <property type="match status" value="1"/>
</dbReference>
<dbReference type="Pfam" id="PF00415">
    <property type="entry name" value="RCC1"/>
    <property type="match status" value="5"/>
</dbReference>
<sequence length="807" mass="89130">MDNLDEIGGEVYTWGSGEMGQLGLSPLEILKLNKDSDGFPYQNTPTPVKALSAYKICQVAGGDGHSLAVSNNGKVFAWGASACGQLGLSKIEEMPKDSEGYPYHPEPRLIESLGDLIIIMVACGDAHSAALTSDGIVLTWGGGGCGQLGHPDTTTMPKDEDGCPFQPEPRVVDSLNISVRHICCGKAHTVAVTEEGHLYTWGAGACGQLGHPDTSVFPFDEDGYPYHPTPKLVAALKYVKLIMAACGDVHTLVLSEDGGIYCFGGGSFGQLGLGVIKNLPVDVDDCPFMPVPKQIESLRKMKIGYIACGDSHSVALANSGDAYTWGAAACGQLGLEELDFLPRDADESPYQPFPSLVAKLKGKNIISVACGEAHTLVLTSTGVVYSFGASNCGQLGIVYHVPEQSKVRIPRYQRESEPKSVSYQPVPKLVSTLLPKRVISLACGGVHNVIVTEPPPKSIALDLYSYFKVPQFTDFAFIVKNNGREESLYCHKIIIASRSEYLKEQIMGVSNMQLEYSKKVVSKLLEYFYLDDMEILTESINYQGFSQLLEYFSFAHKFQLAELANICQYLLMQKLRPYIPEPLPIQQENNIKGLLFLPDGRAAILPPESYSRMLTEAIILESHINDAPDTPSKKQFPLGQSLLNELNKKDLSDVILMVENKPIYCHRVVLASRSQYFSALYCHGFREAKEGIVDIGDVCYDDMITVLRYIYCDELIIDLKGINELLTMCERFSLTSLKTRCELMLISSLNIENTALLFKYSKNYQCDRLKECCLVFMQEYSEEILKTSAIEDLDKDSLLEIMRYLKS</sequence>
<accession>A0A1R2AX86</accession>
<evidence type="ECO:0000313" key="4">
    <source>
        <dbReference type="EMBL" id="OMJ69134.1"/>
    </source>
</evidence>